<keyword evidence="2" id="KW-1185">Reference proteome</keyword>
<dbReference type="Proteomes" id="UP000824533">
    <property type="component" value="Linkage Group LG19"/>
</dbReference>
<sequence length="637" mass="72487">MMFDPPDYPYKELPDTYDSDDLLFHNSSDGAKQNPNSNETFNYKSLSISNTENQILFQSNDSGRYFNIDSSIFSDNSIIDQNIGLFHSQPEILLNSEAPLLDENTVNQFLLPVQDSKEKKENAVVDILALHSCVICNEIFTKEVDLLDHTISFHSSNTPDENQSDLQTSSDVIISSTEENNNNELVNGSDWLICGICERVLSTALEVDPTEQLCCLDDNGKSNLLSRNLVTMYVCDYCSGLFAYGESLEKHRLTCFVVSPKNCDSEIMVTSTSQPEVCYSCDICTKQYFSMRDLKVHSVECQKPKTARRPYINNTRSKMWNCGSCNQLFATARELYRHKRGEDRPEGAPLTTYVCEICDKVLGSMCALHTHRKMHKVTKPVSIPNLLYNIRFQLSSTTNIKQAFDFVLQVEKAQELLRNVFLLQNVKIEEEPITSEENDNNVASEEDLCIKIETLDIPSSFIPLDDVSATPAVKCEKKYRSYACNVCDRRFNQSGHLAIHMRKHTGERPYPCDLCPKAFKVKVERDDHRRTHTGERPFACTVCPKTFTAAARLREHARTHTDQRPYPCDICGAAFRRPYARTVHTLIHTGEKPYECDICGTPFRRSGDLGKHKRTVHGMIRAILPTVPQTKKSRFYS</sequence>
<protein>
    <submittedName>
        <fullName evidence="1">Uncharacterized protein</fullName>
    </submittedName>
</protein>
<organism evidence="1 2">
    <name type="scientific">Dendrolimus kikuchii</name>
    <dbReference type="NCBI Taxonomy" id="765133"/>
    <lineage>
        <taxon>Eukaryota</taxon>
        <taxon>Metazoa</taxon>
        <taxon>Ecdysozoa</taxon>
        <taxon>Arthropoda</taxon>
        <taxon>Hexapoda</taxon>
        <taxon>Insecta</taxon>
        <taxon>Pterygota</taxon>
        <taxon>Neoptera</taxon>
        <taxon>Endopterygota</taxon>
        <taxon>Lepidoptera</taxon>
        <taxon>Glossata</taxon>
        <taxon>Ditrysia</taxon>
        <taxon>Bombycoidea</taxon>
        <taxon>Lasiocampidae</taxon>
        <taxon>Dendrolimus</taxon>
    </lineage>
</organism>
<evidence type="ECO:0000313" key="1">
    <source>
        <dbReference type="EMBL" id="KAJ0173648.1"/>
    </source>
</evidence>
<name>A0ACC1CPY4_9NEOP</name>
<gene>
    <name evidence="1" type="ORF">K1T71_010797</name>
</gene>
<dbReference type="EMBL" id="CM034405">
    <property type="protein sequence ID" value="KAJ0173648.1"/>
    <property type="molecule type" value="Genomic_DNA"/>
</dbReference>
<proteinExistence type="predicted"/>
<comment type="caution">
    <text evidence="1">The sequence shown here is derived from an EMBL/GenBank/DDBJ whole genome shotgun (WGS) entry which is preliminary data.</text>
</comment>
<reference evidence="1 2" key="1">
    <citation type="journal article" date="2021" name="Front. Genet.">
        <title>Chromosome-Level Genome Assembly Reveals Significant Gene Expansion in the Toll and IMD Signaling Pathways of Dendrolimus kikuchii.</title>
        <authorList>
            <person name="Zhou J."/>
            <person name="Wu P."/>
            <person name="Xiong Z."/>
            <person name="Liu N."/>
            <person name="Zhao N."/>
            <person name="Ji M."/>
            <person name="Qiu Y."/>
            <person name="Yang B."/>
        </authorList>
    </citation>
    <scope>NUCLEOTIDE SEQUENCE [LARGE SCALE GENOMIC DNA]</scope>
    <source>
        <strain evidence="1">Ann1</strain>
    </source>
</reference>
<evidence type="ECO:0000313" key="2">
    <source>
        <dbReference type="Proteomes" id="UP000824533"/>
    </source>
</evidence>
<accession>A0ACC1CPY4</accession>